<evidence type="ECO:0000256" key="4">
    <source>
        <dbReference type="ARBA" id="ARBA00022737"/>
    </source>
</evidence>
<dbReference type="SUPFAM" id="SSF47473">
    <property type="entry name" value="EF-hand"/>
    <property type="match status" value="1"/>
</dbReference>
<gene>
    <name evidence="8" type="ORF">KASA_0Q11946G</name>
</gene>
<comment type="subcellular location">
    <subcellularLocation>
        <location evidence="1">Cytoplasm</location>
    </subcellularLocation>
</comment>
<dbReference type="STRING" id="1789683.A0A1X7QZ84"/>
<feature type="region of interest" description="Disordered" evidence="6">
    <location>
        <begin position="146"/>
        <end position="192"/>
    </location>
</feature>
<dbReference type="GO" id="GO:0005737">
    <property type="term" value="C:cytoplasm"/>
    <property type="evidence" value="ECO:0007669"/>
    <property type="project" value="UniProtKB-SubCell"/>
</dbReference>
<dbReference type="InterPro" id="IPR011992">
    <property type="entry name" value="EF-hand-dom_pair"/>
</dbReference>
<feature type="compositionally biased region" description="Low complexity" evidence="6">
    <location>
        <begin position="151"/>
        <end position="162"/>
    </location>
</feature>
<accession>A0A1X7QZ84</accession>
<evidence type="ECO:0000256" key="2">
    <source>
        <dbReference type="ARBA" id="ARBA00022490"/>
    </source>
</evidence>
<reference evidence="8 9" key="1">
    <citation type="submission" date="2017-04" db="EMBL/GenBank/DDBJ databases">
        <authorList>
            <person name="Afonso C.L."/>
            <person name="Miller P.J."/>
            <person name="Scott M.A."/>
            <person name="Spackman E."/>
            <person name="Goraichik I."/>
            <person name="Dimitrov K.M."/>
            <person name="Suarez D.L."/>
            <person name="Swayne D.E."/>
        </authorList>
    </citation>
    <scope>NUCLEOTIDE SEQUENCE [LARGE SCALE GENOMIC DNA]</scope>
</reference>
<feature type="compositionally biased region" description="Low complexity" evidence="6">
    <location>
        <begin position="92"/>
        <end position="101"/>
    </location>
</feature>
<keyword evidence="5" id="KW-0106">Calcium</keyword>
<dbReference type="GO" id="GO:0005509">
    <property type="term" value="F:calcium ion binding"/>
    <property type="evidence" value="ECO:0007669"/>
    <property type="project" value="InterPro"/>
</dbReference>
<keyword evidence="2" id="KW-0963">Cytoplasm</keyword>
<feature type="region of interest" description="Disordered" evidence="6">
    <location>
        <begin position="64"/>
        <end position="101"/>
    </location>
</feature>
<dbReference type="Proteomes" id="UP000196158">
    <property type="component" value="Unassembled WGS sequence"/>
</dbReference>
<evidence type="ECO:0000256" key="5">
    <source>
        <dbReference type="ARBA" id="ARBA00022837"/>
    </source>
</evidence>
<sequence>MCAKKLKYTAGDDLQLYATPKQALEANRRMLEEEKLQRQQKYEMKLSHEARMDGATRISSAPSSYIDYNKQNNSNHSLPGSRIPSNHHQQQHYHTQQMQMHRVLPQSQRPANMNDGTYIHASKMGIIPSTNHSVNSRPIPNVPIPILPAVSRGAGERSSSSSPHRRMSPGRREESHGSINQKQQQSNEERDISVATQLFYNHDVKKRERLTAEELQNLLQNDDSTRFSISAIDSLINLFGAARFGTVNLNEFVSLYKRVKAWRKVYVDNDINGSFTLSLEEYQNSLKELGYMIPFEVGEKLFDQYAEFNIKQNSNSKELKFDKFVESLIWLLQLTKQFRKYDSKQEGVATIQYKDFIETTLFLGRHLPH</sequence>
<feature type="compositionally biased region" description="Polar residues" evidence="6">
    <location>
        <begin position="69"/>
        <end position="86"/>
    </location>
</feature>
<dbReference type="AlphaFoldDB" id="A0A1X7QZ84"/>
<evidence type="ECO:0000313" key="9">
    <source>
        <dbReference type="Proteomes" id="UP000196158"/>
    </source>
</evidence>
<dbReference type="InterPro" id="IPR051426">
    <property type="entry name" value="Peflin/Sorcin_CaBP"/>
</dbReference>
<dbReference type="OrthoDB" id="186625at2759"/>
<feature type="compositionally biased region" description="Polar residues" evidence="6">
    <location>
        <begin position="177"/>
        <end position="186"/>
    </location>
</feature>
<evidence type="ECO:0000256" key="1">
    <source>
        <dbReference type="ARBA" id="ARBA00004496"/>
    </source>
</evidence>
<keyword evidence="9" id="KW-1185">Reference proteome</keyword>
<organism evidence="8 9">
    <name type="scientific">Maudiozyma saulgeensis</name>
    <dbReference type="NCBI Taxonomy" id="1789683"/>
    <lineage>
        <taxon>Eukaryota</taxon>
        <taxon>Fungi</taxon>
        <taxon>Dikarya</taxon>
        <taxon>Ascomycota</taxon>
        <taxon>Saccharomycotina</taxon>
        <taxon>Saccharomycetes</taxon>
        <taxon>Saccharomycetales</taxon>
        <taxon>Saccharomycetaceae</taxon>
        <taxon>Maudiozyma</taxon>
    </lineage>
</organism>
<dbReference type="PANTHER" id="PTHR46212">
    <property type="entry name" value="PEFLIN"/>
    <property type="match status" value="1"/>
</dbReference>
<keyword evidence="4" id="KW-0677">Repeat</keyword>
<dbReference type="EMBL" id="FXLY01000002">
    <property type="protein sequence ID" value="SMN18671.1"/>
    <property type="molecule type" value="Genomic_DNA"/>
</dbReference>
<feature type="domain" description="EF-hand" evidence="7">
    <location>
        <begin position="196"/>
        <end position="257"/>
    </location>
</feature>
<evidence type="ECO:0000313" key="8">
    <source>
        <dbReference type="EMBL" id="SMN18671.1"/>
    </source>
</evidence>
<dbReference type="Pfam" id="PF13499">
    <property type="entry name" value="EF-hand_7"/>
    <property type="match status" value="1"/>
</dbReference>
<evidence type="ECO:0000256" key="3">
    <source>
        <dbReference type="ARBA" id="ARBA00022723"/>
    </source>
</evidence>
<name>A0A1X7QZ84_9SACH</name>
<evidence type="ECO:0000259" key="7">
    <source>
        <dbReference type="Pfam" id="PF13499"/>
    </source>
</evidence>
<dbReference type="Gene3D" id="1.10.238.10">
    <property type="entry name" value="EF-hand"/>
    <property type="match status" value="1"/>
</dbReference>
<proteinExistence type="predicted"/>
<protein>
    <submittedName>
        <fullName evidence="8">Similar to Saccharomyces cerevisiae YGR058W PEF1 Penta-EF-hand protein required for polar bud growth and cell wall abscission</fullName>
    </submittedName>
</protein>
<dbReference type="InterPro" id="IPR002048">
    <property type="entry name" value="EF_hand_dom"/>
</dbReference>
<keyword evidence="3" id="KW-0479">Metal-binding</keyword>
<dbReference type="PANTHER" id="PTHR46212:SF3">
    <property type="entry name" value="GH27120P"/>
    <property type="match status" value="1"/>
</dbReference>
<evidence type="ECO:0000256" key="6">
    <source>
        <dbReference type="SAM" id="MobiDB-lite"/>
    </source>
</evidence>